<dbReference type="GO" id="GO:1990189">
    <property type="term" value="F:protein N-terminal-serine acetyltransferase activity"/>
    <property type="evidence" value="ECO:0007669"/>
    <property type="project" value="TreeGrafter"/>
</dbReference>
<dbReference type="FunFam" id="3.40.630.30:FF:000047">
    <property type="entry name" value="Acetyltransferase, GNAT family"/>
    <property type="match status" value="1"/>
</dbReference>
<comment type="caution">
    <text evidence="3">The sequence shown here is derived from an EMBL/GenBank/DDBJ whole genome shotgun (WGS) entry which is preliminary data.</text>
</comment>
<dbReference type="Gene3D" id="3.40.630.30">
    <property type="match status" value="1"/>
</dbReference>
<proteinExistence type="predicted"/>
<dbReference type="PROSITE" id="PS51186">
    <property type="entry name" value="GNAT"/>
    <property type="match status" value="1"/>
</dbReference>
<evidence type="ECO:0000313" key="3">
    <source>
        <dbReference type="EMBL" id="PUX13462.1"/>
    </source>
</evidence>
<dbReference type="InterPro" id="IPR051908">
    <property type="entry name" value="Ribosomal_N-acetyltransferase"/>
</dbReference>
<dbReference type="OrthoDB" id="5295305at2"/>
<dbReference type="InterPro" id="IPR016181">
    <property type="entry name" value="Acyl_CoA_acyltransferase"/>
</dbReference>
<gene>
    <name evidence="3" type="ORF">AUN14_12750</name>
    <name evidence="2" type="ORF">FZI19_19330</name>
</gene>
<dbReference type="GO" id="GO:0005737">
    <property type="term" value="C:cytoplasm"/>
    <property type="evidence" value="ECO:0007669"/>
    <property type="project" value="TreeGrafter"/>
</dbReference>
<reference evidence="3 4" key="1">
    <citation type="submission" date="2016-12" db="EMBL/GenBank/DDBJ databases">
        <title>Analysis of the Molecular Diversity Among Cronobacter Species Isolated from Filth Flies Using a Pan Genomic DNA Microarray.</title>
        <authorList>
            <person name="Pava-Ripoll M."/>
            <person name="Tall B."/>
            <person name="Farber J."/>
            <person name="Fanning S."/>
            <person name="Lehner A."/>
            <person name="Stephan R."/>
            <person name="Pagotto F."/>
            <person name="Iverson C."/>
            <person name="Ziobro G."/>
            <person name="Miller A."/>
            <person name="Pearson R."/>
            <person name="Yan Q."/>
            <person name="Kim M."/>
            <person name="Jeong S."/>
            <person name="Park J."/>
            <person name="Jun S."/>
            <person name="Choi H."/>
            <person name="Chung T."/>
            <person name="Yoo Y."/>
            <person name="Park E."/>
            <person name="Hwang S."/>
            <person name="Lee B."/>
            <person name="Sathyamoorthy V."/>
            <person name="Carter L."/>
            <person name="Mammel M."/>
            <person name="Jackson S."/>
            <person name="Kothary M."/>
            <person name="Patel I."/>
            <person name="Grim C."/>
            <person name="Gopinath G."/>
            <person name="Gangiredla J."/>
            <person name="Chase H."/>
        </authorList>
    </citation>
    <scope>NUCLEOTIDE SEQUENCE [LARGE SCALE GENOMIC DNA]</scope>
    <source>
        <strain evidence="3 4">MOD1-Md1s</strain>
    </source>
</reference>
<sequence length="234" mass="27492">MKELNSFGQYVGQPVADWKPRELPHKKIFAGHFCHLEPASVRHALALFHAWHSIDDTRDWTYLTDDRPPTLKACEDYLRRQESATDAWYFTVLENISGQPTGTLCLMNVDKTHGVIEIGNVIWSPSMKRTNYGTEAIYLLLTHLFDELKYRRCEWKTDELNTPSIQAAQRLGFIYEGTFRECQVRKGRNSNVNWYSIVEAEWPHHAKALRAWLRPENFNDRGRQIKHLEEFKDK</sequence>
<dbReference type="EMBL" id="WAGD01000074">
    <property type="protein sequence ID" value="KAB0873222.1"/>
    <property type="molecule type" value="Genomic_DNA"/>
</dbReference>
<dbReference type="GO" id="GO:0008999">
    <property type="term" value="F:protein-N-terminal-alanine acetyltransferase activity"/>
    <property type="evidence" value="ECO:0007669"/>
    <property type="project" value="TreeGrafter"/>
</dbReference>
<dbReference type="Pfam" id="PF13302">
    <property type="entry name" value="Acetyltransf_3"/>
    <property type="match status" value="1"/>
</dbReference>
<dbReference type="RefSeq" id="WP_038868218.1">
    <property type="nucleotide sequence ID" value="NZ_JABWGS010000003.1"/>
</dbReference>
<dbReference type="Proteomes" id="UP000244378">
    <property type="component" value="Unassembled WGS sequence"/>
</dbReference>
<keyword evidence="5" id="KW-1185">Reference proteome</keyword>
<evidence type="ECO:0000259" key="1">
    <source>
        <dbReference type="PROSITE" id="PS51186"/>
    </source>
</evidence>
<dbReference type="Proteomes" id="UP000469927">
    <property type="component" value="Unassembled WGS sequence"/>
</dbReference>
<dbReference type="SUPFAM" id="SSF55729">
    <property type="entry name" value="Acyl-CoA N-acyltransferases (Nat)"/>
    <property type="match status" value="1"/>
</dbReference>
<organism evidence="3 4">
    <name type="scientific">Cronobacter muytjensii</name>
    <dbReference type="NCBI Taxonomy" id="413501"/>
    <lineage>
        <taxon>Bacteria</taxon>
        <taxon>Pseudomonadati</taxon>
        <taxon>Pseudomonadota</taxon>
        <taxon>Gammaproteobacteria</taxon>
        <taxon>Enterobacterales</taxon>
        <taxon>Enterobacteriaceae</taxon>
        <taxon>Cronobacter</taxon>
    </lineage>
</organism>
<keyword evidence="3" id="KW-0808">Transferase</keyword>
<dbReference type="PANTHER" id="PTHR43441:SF2">
    <property type="entry name" value="FAMILY ACETYLTRANSFERASE, PUTATIVE (AFU_ORTHOLOGUE AFUA_7G00850)-RELATED"/>
    <property type="match status" value="1"/>
</dbReference>
<dbReference type="AlphaFoldDB" id="A0A2T7AS31"/>
<feature type="domain" description="N-acetyltransferase" evidence="1">
    <location>
        <begin position="39"/>
        <end position="201"/>
    </location>
</feature>
<dbReference type="InterPro" id="IPR000182">
    <property type="entry name" value="GNAT_dom"/>
</dbReference>
<evidence type="ECO:0000313" key="5">
    <source>
        <dbReference type="Proteomes" id="UP000469927"/>
    </source>
</evidence>
<reference evidence="2 5" key="2">
    <citation type="submission" date="2019-08" db="EMBL/GenBank/DDBJ databases">
        <title>Prevalence, distribution, and phylogeny of type two toxin-antitoxin genes possessed by Cronobacter species where C. sakazakii homologs follow sequence type lineages.</title>
        <authorList>
            <person name="Finkelstein S."/>
            <person name="Negrete F."/>
            <person name="Jang H."/>
            <person name="Gopinath G.R."/>
            <person name="Tall B.D."/>
        </authorList>
    </citation>
    <scope>NUCLEOTIDE SEQUENCE [LARGE SCALE GENOMIC DNA]</scope>
    <source>
        <strain evidence="2 5">MOD1_GK1257</strain>
    </source>
</reference>
<accession>A0A2T7AS31</accession>
<evidence type="ECO:0000313" key="4">
    <source>
        <dbReference type="Proteomes" id="UP000244378"/>
    </source>
</evidence>
<protein>
    <submittedName>
        <fullName evidence="2 3">N-acetyltransferase</fullName>
    </submittedName>
</protein>
<dbReference type="EMBL" id="MSAE01000024">
    <property type="protein sequence ID" value="PUX13462.1"/>
    <property type="molecule type" value="Genomic_DNA"/>
</dbReference>
<evidence type="ECO:0000313" key="2">
    <source>
        <dbReference type="EMBL" id="KAB0873222.1"/>
    </source>
</evidence>
<name>A0A2T7AS31_9ENTR</name>
<dbReference type="PANTHER" id="PTHR43441">
    <property type="entry name" value="RIBOSOMAL-PROTEIN-SERINE ACETYLTRANSFERASE"/>
    <property type="match status" value="1"/>
</dbReference>
<dbReference type="GeneID" id="92211959"/>